<evidence type="ECO:0000256" key="1">
    <source>
        <dbReference type="SAM" id="Coils"/>
    </source>
</evidence>
<protein>
    <recommendedName>
        <fullName evidence="4">Mobilization protein</fullName>
    </recommendedName>
</protein>
<evidence type="ECO:0000313" key="2">
    <source>
        <dbReference type="EMBL" id="KPC31657.1"/>
    </source>
</evidence>
<accession>A0A0N0XA65</accession>
<dbReference type="EMBL" id="LGLN01000038">
    <property type="protein sequence ID" value="KPC31657.1"/>
    <property type="molecule type" value="Genomic_DNA"/>
</dbReference>
<feature type="coiled-coil region" evidence="1">
    <location>
        <begin position="2"/>
        <end position="29"/>
    </location>
</feature>
<name>A0A0N0XA65_PSESX</name>
<reference evidence="2 3" key="1">
    <citation type="submission" date="2015-07" db="EMBL/GenBank/DDBJ databases">
        <authorList>
            <person name="Noorani M."/>
        </authorList>
    </citation>
    <scope>NUCLEOTIDE SEQUENCE [LARGE SCALE GENOMIC DNA]</scope>
    <source>
        <strain evidence="2 3">0788_9</strain>
    </source>
</reference>
<evidence type="ECO:0000313" key="3">
    <source>
        <dbReference type="Proteomes" id="UP000037891"/>
    </source>
</evidence>
<dbReference type="AlphaFoldDB" id="A0A0N0XA65"/>
<gene>
    <name evidence="2" type="ORF">ABJ99_0091</name>
</gene>
<keyword evidence="1" id="KW-0175">Coiled coil</keyword>
<sequence length="81" mass="9050">MALSDEQKAARLQDKLARLRTKNRGLETGQKIILGGMLLAEAKREPRVRQWVLELAASTVKRDVDVKRLAPLLDELASMAP</sequence>
<comment type="caution">
    <text evidence="2">The sequence shown here is derived from an EMBL/GenBank/DDBJ whole genome shotgun (WGS) entry which is preliminary data.</text>
</comment>
<organism evidence="2 3">
    <name type="scientific">Pseudomonas syringae pv. cilantro</name>
    <dbReference type="NCBI Taxonomy" id="81035"/>
    <lineage>
        <taxon>Bacteria</taxon>
        <taxon>Pseudomonadati</taxon>
        <taxon>Pseudomonadota</taxon>
        <taxon>Gammaproteobacteria</taxon>
        <taxon>Pseudomonadales</taxon>
        <taxon>Pseudomonadaceae</taxon>
        <taxon>Pseudomonas</taxon>
        <taxon>Pseudomonas syringae</taxon>
    </lineage>
</organism>
<evidence type="ECO:0008006" key="4">
    <source>
        <dbReference type="Google" id="ProtNLM"/>
    </source>
</evidence>
<proteinExistence type="predicted"/>
<reference evidence="2 3" key="2">
    <citation type="submission" date="2015-10" db="EMBL/GenBank/DDBJ databases">
        <title>Comparative genomics and high-throughput reverse genetic screens identify a new phytobacterial MAMP and an Arabidopsis receptor required for immune elicitation.</title>
        <authorList>
            <person name="Mott G.A."/>
            <person name="Thakur S."/>
            <person name="Wang P.W."/>
            <person name="Desveaux D."/>
            <person name="Guttman D.S."/>
        </authorList>
    </citation>
    <scope>NUCLEOTIDE SEQUENCE [LARGE SCALE GENOMIC DNA]</scope>
    <source>
        <strain evidence="2 3">0788_9</strain>
    </source>
</reference>
<dbReference type="RefSeq" id="WP_002555996.1">
    <property type="nucleotide sequence ID" value="NZ_LGLN01000038.1"/>
</dbReference>
<dbReference type="Proteomes" id="UP000037891">
    <property type="component" value="Unassembled WGS sequence"/>
</dbReference>
<dbReference type="PATRIC" id="fig|81035.3.peg.104"/>